<dbReference type="PANTHER" id="PTHR13061:SF29">
    <property type="entry name" value="GAMMA CARBONIC ANHYDRASE-LIKE 1, MITOCHONDRIAL-RELATED"/>
    <property type="match status" value="1"/>
</dbReference>
<reference evidence="1" key="1">
    <citation type="submission" date="2021-01" db="EMBL/GenBank/DDBJ databases">
        <authorList>
            <person name="Corre E."/>
            <person name="Pelletier E."/>
            <person name="Niang G."/>
            <person name="Scheremetjew M."/>
            <person name="Finn R."/>
            <person name="Kale V."/>
            <person name="Holt S."/>
            <person name="Cochrane G."/>
            <person name="Meng A."/>
            <person name="Brown T."/>
            <person name="Cohen L."/>
        </authorList>
    </citation>
    <scope>NUCLEOTIDE SEQUENCE</scope>
    <source>
        <strain evidence="1">CCMP1510</strain>
    </source>
</reference>
<dbReference type="InterPro" id="IPR011004">
    <property type="entry name" value="Trimer_LpxA-like_sf"/>
</dbReference>
<proteinExistence type="predicted"/>
<dbReference type="AlphaFoldDB" id="A0A7S3NGS8"/>
<name>A0A7S3NGS8_9STRA</name>
<dbReference type="Gene3D" id="2.160.10.10">
    <property type="entry name" value="Hexapeptide repeat proteins"/>
    <property type="match status" value="1"/>
</dbReference>
<organism evidence="1">
    <name type="scientific">Aureoumbra lagunensis</name>
    <dbReference type="NCBI Taxonomy" id="44058"/>
    <lineage>
        <taxon>Eukaryota</taxon>
        <taxon>Sar</taxon>
        <taxon>Stramenopiles</taxon>
        <taxon>Ochrophyta</taxon>
        <taxon>Pelagophyceae</taxon>
        <taxon>Pelagomonadales</taxon>
        <taxon>Aureoumbra</taxon>
    </lineage>
</organism>
<dbReference type="InterPro" id="IPR050484">
    <property type="entry name" value="Transf_Hexapept/Carb_Anhydrase"/>
</dbReference>
<gene>
    <name evidence="1" type="ORF">ALAG00032_LOCUS22</name>
</gene>
<accession>A0A7S3NGS8</accession>
<dbReference type="SUPFAM" id="SSF51161">
    <property type="entry name" value="Trimeric LpxA-like enzymes"/>
    <property type="match status" value="1"/>
</dbReference>
<evidence type="ECO:0000313" key="1">
    <source>
        <dbReference type="EMBL" id="CAE0359294.1"/>
    </source>
</evidence>
<protein>
    <submittedName>
        <fullName evidence="1">Uncharacterized protein</fullName>
    </submittedName>
</protein>
<dbReference type="PANTHER" id="PTHR13061">
    <property type="entry name" value="DYNACTIN SUBUNIT P25"/>
    <property type="match status" value="1"/>
</dbReference>
<dbReference type="EMBL" id="HBIJ01000037">
    <property type="protein sequence ID" value="CAE0359294.1"/>
    <property type="molecule type" value="Transcribed_RNA"/>
</dbReference>
<sequence>MMNVVRQTLSRALLECGSSLDRLGMTLAADYSFYDHLSQHRPIVGLMEEGIPSVASSAKVASTATLIGGIEVAADAIIGHGAIINGPKTFIGEASSIGIGAVLKKGVVLEPNATVAPGALVPENTTVPSGELWAGTPATFVKKL</sequence>